<dbReference type="Gene3D" id="3.20.20.410">
    <property type="entry name" value="Protein of unknown function UPF0759"/>
    <property type="match status" value="1"/>
</dbReference>
<proteinExistence type="predicted"/>
<reference evidence="2 3" key="3">
    <citation type="submission" date="2019-11" db="EMBL/GenBank/DDBJ databases">
        <title>Type strains purchased from KCTC, JCM and DSMZ.</title>
        <authorList>
            <person name="Lu H."/>
        </authorList>
    </citation>
    <scope>NUCLEOTIDE SEQUENCE [LARGE SCALE GENOMIC DNA]</scope>
    <source>
        <strain evidence="2 3">KCTC 52429</strain>
    </source>
</reference>
<evidence type="ECO:0000313" key="3">
    <source>
        <dbReference type="Proteomes" id="UP000430634"/>
    </source>
</evidence>
<dbReference type="PANTHER" id="PTHR30348:SF14">
    <property type="entry name" value="BLR8050 PROTEIN"/>
    <property type="match status" value="1"/>
</dbReference>
<organism evidence="2 3">
    <name type="scientific">Pseudoduganella buxea</name>
    <dbReference type="NCBI Taxonomy" id="1949069"/>
    <lineage>
        <taxon>Bacteria</taxon>
        <taxon>Pseudomonadati</taxon>
        <taxon>Pseudomonadota</taxon>
        <taxon>Betaproteobacteria</taxon>
        <taxon>Burkholderiales</taxon>
        <taxon>Oxalobacteraceae</taxon>
        <taxon>Telluria group</taxon>
        <taxon>Pseudoduganella</taxon>
    </lineage>
</organism>
<name>A0A6I3SU76_9BURK</name>
<accession>A0A6I3SU76</accession>
<dbReference type="EMBL" id="BMKG01000025">
    <property type="protein sequence ID" value="GGC18806.1"/>
    <property type="molecule type" value="Genomic_DNA"/>
</dbReference>
<dbReference type="AlphaFoldDB" id="A0A6I3SU76"/>
<reference evidence="1" key="4">
    <citation type="submission" date="2024-05" db="EMBL/GenBank/DDBJ databases">
        <authorList>
            <person name="Sun Q."/>
            <person name="Zhou Y."/>
        </authorList>
    </citation>
    <scope>NUCLEOTIDE SEQUENCE</scope>
    <source>
        <strain evidence="1">CGMCC 1.15931</strain>
    </source>
</reference>
<reference evidence="1" key="1">
    <citation type="journal article" date="2014" name="Int. J. Syst. Evol. Microbiol.">
        <title>Complete genome of a new Firmicutes species belonging to the dominant human colonic microbiota ('Ruminococcus bicirculans') reveals two chromosomes and a selective capacity to utilize plant glucans.</title>
        <authorList>
            <consortium name="NISC Comparative Sequencing Program"/>
            <person name="Wegmann U."/>
            <person name="Louis P."/>
            <person name="Goesmann A."/>
            <person name="Henrissat B."/>
            <person name="Duncan S.H."/>
            <person name="Flint H.J."/>
        </authorList>
    </citation>
    <scope>NUCLEOTIDE SEQUENCE</scope>
    <source>
        <strain evidence="1">CGMCC 1.15931</strain>
    </source>
</reference>
<dbReference type="InterPro" id="IPR036520">
    <property type="entry name" value="UPF0759_sf"/>
</dbReference>
<dbReference type="EMBL" id="WNKZ01000016">
    <property type="protein sequence ID" value="MTV52701.1"/>
    <property type="molecule type" value="Genomic_DNA"/>
</dbReference>
<evidence type="ECO:0000313" key="1">
    <source>
        <dbReference type="EMBL" id="GGC18806.1"/>
    </source>
</evidence>
<evidence type="ECO:0000313" key="4">
    <source>
        <dbReference type="Proteomes" id="UP000622638"/>
    </source>
</evidence>
<dbReference type="Proteomes" id="UP000430634">
    <property type="component" value="Unassembled WGS sequence"/>
</dbReference>
<protein>
    <submittedName>
        <fullName evidence="2">DUF72 domain-containing protein</fullName>
    </submittedName>
</protein>
<gene>
    <name evidence="1" type="ORF">GCM10011572_45370</name>
    <name evidence="2" type="ORF">GM672_08125</name>
</gene>
<dbReference type="Proteomes" id="UP000622638">
    <property type="component" value="Unassembled WGS sequence"/>
</dbReference>
<dbReference type="InterPro" id="IPR002763">
    <property type="entry name" value="DUF72"/>
</dbReference>
<keyword evidence="4" id="KW-1185">Reference proteome</keyword>
<dbReference type="Pfam" id="PF01904">
    <property type="entry name" value="DUF72"/>
    <property type="match status" value="1"/>
</dbReference>
<dbReference type="RefSeq" id="WP_155470029.1">
    <property type="nucleotide sequence ID" value="NZ_BMKG01000025.1"/>
</dbReference>
<evidence type="ECO:0000313" key="2">
    <source>
        <dbReference type="EMBL" id="MTV52701.1"/>
    </source>
</evidence>
<dbReference type="SUPFAM" id="SSF117396">
    <property type="entry name" value="TM1631-like"/>
    <property type="match status" value="1"/>
</dbReference>
<dbReference type="OrthoDB" id="9780310at2"/>
<comment type="caution">
    <text evidence="2">The sequence shown here is derived from an EMBL/GenBank/DDBJ whole genome shotgun (WGS) entry which is preliminary data.</text>
</comment>
<reference evidence="4" key="2">
    <citation type="journal article" date="2019" name="Int. J. Syst. Evol. Microbiol.">
        <title>The Global Catalogue of Microorganisms (GCM) 10K type strain sequencing project: providing services to taxonomists for standard genome sequencing and annotation.</title>
        <authorList>
            <consortium name="The Broad Institute Genomics Platform"/>
            <consortium name="The Broad Institute Genome Sequencing Center for Infectious Disease"/>
            <person name="Wu L."/>
            <person name="Ma J."/>
        </authorList>
    </citation>
    <scope>NUCLEOTIDE SEQUENCE [LARGE SCALE GENOMIC DNA]</scope>
    <source>
        <strain evidence="4">CGMCC 1.15931</strain>
    </source>
</reference>
<sequence length="248" mass="26590">MSQSTLQASPSTPATPLIGCAGWSLPGAAAEHFPAAGSHLERYAAVFNCVEINSSFYRPHQPKTYARWAAATPPHFRFAVKLPKAITHEARLVGVDDALARFAGEAGALQEKLGCILVQLPPSLVLDPAAAGALFAALHQRFDCLLACEARHPSWFTPAGTQLLRDNGVTRVLADPVVGYTGPFEPTAPQAYVRLHGSPRIYYSAYDAQRLADVHAWLKNQQQAWCIFDNTAGGAAVPDALALMGMSE</sequence>
<dbReference type="PANTHER" id="PTHR30348">
    <property type="entry name" value="UNCHARACTERIZED PROTEIN YECE"/>
    <property type="match status" value="1"/>
</dbReference>